<dbReference type="EMBL" id="AAXW01000070">
    <property type="protein sequence ID" value="EAZ88706.1"/>
    <property type="molecule type" value="Genomic_DNA"/>
</dbReference>
<sequence length="145" mass="17069">MSPSLAQRNLSIEVLSDECRTITSEVFNQIRRYQPTREHFEKTSVDVARDYKGNYSIGFSALSGDFGSGERERVMLQIAQRLAPFCPQVALVSFSGPTWSDWTMRRDGFSRIHYKDEQFPGDWDFYWNWNKLPFDYDPLKNYFPD</sequence>
<organism evidence="1 2">
    <name type="scientific">Crocosphaera chwakensis CCY0110</name>
    <dbReference type="NCBI Taxonomy" id="391612"/>
    <lineage>
        <taxon>Bacteria</taxon>
        <taxon>Bacillati</taxon>
        <taxon>Cyanobacteriota</taxon>
        <taxon>Cyanophyceae</taxon>
        <taxon>Oscillatoriophycideae</taxon>
        <taxon>Chroococcales</taxon>
        <taxon>Aphanothecaceae</taxon>
        <taxon>Crocosphaera</taxon>
        <taxon>Crocosphaera chwakensis</taxon>
    </lineage>
</organism>
<dbReference type="AlphaFoldDB" id="A3IXU8"/>
<gene>
    <name evidence="1" type="ORF">CY0110_14275</name>
</gene>
<comment type="caution">
    <text evidence="1">The sequence shown here is derived from an EMBL/GenBank/DDBJ whole genome shotgun (WGS) entry which is preliminary data.</text>
</comment>
<dbReference type="Proteomes" id="UP000003781">
    <property type="component" value="Unassembled WGS sequence"/>
</dbReference>
<protein>
    <submittedName>
        <fullName evidence="1">Uncharacterized protein</fullName>
    </submittedName>
</protein>
<name>A3IXU8_9CHRO</name>
<evidence type="ECO:0000313" key="1">
    <source>
        <dbReference type="EMBL" id="EAZ88706.1"/>
    </source>
</evidence>
<evidence type="ECO:0000313" key="2">
    <source>
        <dbReference type="Proteomes" id="UP000003781"/>
    </source>
</evidence>
<reference evidence="1 2" key="1">
    <citation type="submission" date="2007-03" db="EMBL/GenBank/DDBJ databases">
        <authorList>
            <person name="Stal L."/>
            <person name="Ferriera S."/>
            <person name="Johnson J."/>
            <person name="Kravitz S."/>
            <person name="Beeson K."/>
            <person name="Sutton G."/>
            <person name="Rogers Y.-H."/>
            <person name="Friedman R."/>
            <person name="Frazier M."/>
            <person name="Venter J.C."/>
        </authorList>
    </citation>
    <scope>NUCLEOTIDE SEQUENCE [LARGE SCALE GENOMIC DNA]</scope>
    <source>
        <strain evidence="1 2">CCY0110</strain>
    </source>
</reference>
<accession>A3IXU8</accession>
<keyword evidence="2" id="KW-1185">Reference proteome</keyword>
<proteinExistence type="predicted"/>